<reference evidence="1" key="1">
    <citation type="journal article" date="2014" name="Front. Microbiol.">
        <title>High frequency of phylogenetically diverse reductive dehalogenase-homologous genes in deep subseafloor sedimentary metagenomes.</title>
        <authorList>
            <person name="Kawai M."/>
            <person name="Futagami T."/>
            <person name="Toyoda A."/>
            <person name="Takaki Y."/>
            <person name="Nishi S."/>
            <person name="Hori S."/>
            <person name="Arai W."/>
            <person name="Tsubouchi T."/>
            <person name="Morono Y."/>
            <person name="Uchiyama I."/>
            <person name="Ito T."/>
            <person name="Fujiyama A."/>
            <person name="Inagaki F."/>
            <person name="Takami H."/>
        </authorList>
    </citation>
    <scope>NUCLEOTIDE SEQUENCE</scope>
    <source>
        <strain evidence="1">Expedition CK06-06</strain>
    </source>
</reference>
<evidence type="ECO:0000313" key="1">
    <source>
        <dbReference type="EMBL" id="GAG34601.1"/>
    </source>
</evidence>
<feature type="non-terminal residue" evidence="1">
    <location>
        <position position="1"/>
    </location>
</feature>
<gene>
    <name evidence="1" type="ORF">S01H1_74154</name>
</gene>
<protein>
    <submittedName>
        <fullName evidence="1">Uncharacterized protein</fullName>
    </submittedName>
</protein>
<dbReference type="AlphaFoldDB" id="X0YCN5"/>
<organism evidence="1">
    <name type="scientific">marine sediment metagenome</name>
    <dbReference type="NCBI Taxonomy" id="412755"/>
    <lineage>
        <taxon>unclassified sequences</taxon>
        <taxon>metagenomes</taxon>
        <taxon>ecological metagenomes</taxon>
    </lineage>
</organism>
<dbReference type="EMBL" id="BARS01049585">
    <property type="protein sequence ID" value="GAG34601.1"/>
    <property type="molecule type" value="Genomic_DNA"/>
</dbReference>
<accession>X0YCN5</accession>
<name>X0YCN5_9ZZZZ</name>
<comment type="caution">
    <text evidence="1">The sequence shown here is derived from an EMBL/GenBank/DDBJ whole genome shotgun (WGS) entry which is preliminary data.</text>
</comment>
<proteinExistence type="predicted"/>
<sequence length="73" mass="8577">SDWPRVELVKCFLKGKYKRKELIVMPSFNLVSEGTDILKEELLSPFLHQNINNFDVYVVEDKVYGFGKVRDLK</sequence>